<name>A0ABQ9HIH7_9NEOP</name>
<evidence type="ECO:0000259" key="1">
    <source>
        <dbReference type="Pfam" id="PF17921"/>
    </source>
</evidence>
<dbReference type="InterPro" id="IPR041588">
    <property type="entry name" value="Integrase_H2C2"/>
</dbReference>
<dbReference type="Gene3D" id="1.10.340.70">
    <property type="match status" value="1"/>
</dbReference>
<comment type="caution">
    <text evidence="2">The sequence shown here is derived from an EMBL/GenBank/DDBJ whole genome shotgun (WGS) entry which is preliminary data.</text>
</comment>
<reference evidence="2 3" key="1">
    <citation type="submission" date="2023-02" db="EMBL/GenBank/DDBJ databases">
        <title>LHISI_Scaffold_Assembly.</title>
        <authorList>
            <person name="Stuart O.P."/>
            <person name="Cleave R."/>
            <person name="Magrath M.J.L."/>
            <person name="Mikheyev A.S."/>
        </authorList>
    </citation>
    <scope>NUCLEOTIDE SEQUENCE [LARGE SCALE GENOMIC DNA]</scope>
    <source>
        <strain evidence="2">Daus_M_001</strain>
        <tissue evidence="2">Leg muscle</tissue>
    </source>
</reference>
<protein>
    <recommendedName>
        <fullName evidence="1">Integrase zinc-binding domain-containing protein</fullName>
    </recommendedName>
</protein>
<dbReference type="EMBL" id="JARBHB010000005">
    <property type="protein sequence ID" value="KAJ8884075.1"/>
    <property type="molecule type" value="Genomic_DNA"/>
</dbReference>
<evidence type="ECO:0000313" key="3">
    <source>
        <dbReference type="Proteomes" id="UP001159363"/>
    </source>
</evidence>
<proteinExistence type="predicted"/>
<accession>A0ABQ9HIH7</accession>
<sequence>MRSDISVTASTIICHSQNTHDEHARKKPHRTTVNLRITNVDTCKMYVSTTARSVVIRYAHSKHLAGHPGTEQTQWNILEHFHLPGVSADVRTFVLYSLQQIKESTYRWCATTTLQPPREVRDRGVGLDGPVHMHLDRQTIYCCHHQSIPVRSKPNQCQVHAPQMQGIPAYHTEL</sequence>
<organism evidence="2 3">
    <name type="scientific">Dryococelus australis</name>
    <dbReference type="NCBI Taxonomy" id="614101"/>
    <lineage>
        <taxon>Eukaryota</taxon>
        <taxon>Metazoa</taxon>
        <taxon>Ecdysozoa</taxon>
        <taxon>Arthropoda</taxon>
        <taxon>Hexapoda</taxon>
        <taxon>Insecta</taxon>
        <taxon>Pterygota</taxon>
        <taxon>Neoptera</taxon>
        <taxon>Polyneoptera</taxon>
        <taxon>Phasmatodea</taxon>
        <taxon>Verophasmatodea</taxon>
        <taxon>Anareolatae</taxon>
        <taxon>Phasmatidae</taxon>
        <taxon>Eurycanthinae</taxon>
        <taxon>Dryococelus</taxon>
    </lineage>
</organism>
<keyword evidence="3" id="KW-1185">Reference proteome</keyword>
<feature type="domain" description="Integrase zinc-binding" evidence="1">
    <location>
        <begin position="49"/>
        <end position="94"/>
    </location>
</feature>
<dbReference type="Pfam" id="PF17921">
    <property type="entry name" value="Integrase_H2C2"/>
    <property type="match status" value="1"/>
</dbReference>
<gene>
    <name evidence="2" type="ORF">PR048_015932</name>
</gene>
<dbReference type="Proteomes" id="UP001159363">
    <property type="component" value="Chromosome 4"/>
</dbReference>
<evidence type="ECO:0000313" key="2">
    <source>
        <dbReference type="EMBL" id="KAJ8884075.1"/>
    </source>
</evidence>